<proteinExistence type="predicted"/>
<feature type="signal peptide" evidence="1">
    <location>
        <begin position="1"/>
        <end position="18"/>
    </location>
</feature>
<evidence type="ECO:0000313" key="4">
    <source>
        <dbReference type="Proteomes" id="UP001602245"/>
    </source>
</evidence>
<evidence type="ECO:0000259" key="2">
    <source>
        <dbReference type="Pfam" id="PF12770"/>
    </source>
</evidence>
<protein>
    <submittedName>
        <fullName evidence="3">CHAT domain-containing protein</fullName>
    </submittedName>
</protein>
<accession>A0ABW6W9E7</accession>
<name>A0ABW6W9E7_9ACTN</name>
<comment type="caution">
    <text evidence="3">The sequence shown here is derived from an EMBL/GenBank/DDBJ whole genome shotgun (WGS) entry which is preliminary data.</text>
</comment>
<keyword evidence="1" id="KW-0732">Signal</keyword>
<evidence type="ECO:0000313" key="3">
    <source>
        <dbReference type="EMBL" id="MFF5289932.1"/>
    </source>
</evidence>
<keyword evidence="4" id="KW-1185">Reference proteome</keyword>
<feature type="chain" id="PRO_5046441374" evidence="1">
    <location>
        <begin position="19"/>
        <end position="883"/>
    </location>
</feature>
<dbReference type="Proteomes" id="UP001602245">
    <property type="component" value="Unassembled WGS sequence"/>
</dbReference>
<dbReference type="EMBL" id="JBIAZU010000002">
    <property type="protein sequence ID" value="MFF5289932.1"/>
    <property type="molecule type" value="Genomic_DNA"/>
</dbReference>
<dbReference type="RefSeq" id="WP_020511533.1">
    <property type="nucleotide sequence ID" value="NZ_JBIAZU010000002.1"/>
</dbReference>
<organism evidence="3 4">
    <name type="scientific">Paractinoplanes globisporus</name>
    <dbReference type="NCBI Taxonomy" id="113565"/>
    <lineage>
        <taxon>Bacteria</taxon>
        <taxon>Bacillati</taxon>
        <taxon>Actinomycetota</taxon>
        <taxon>Actinomycetes</taxon>
        <taxon>Micromonosporales</taxon>
        <taxon>Micromonosporaceae</taxon>
        <taxon>Paractinoplanes</taxon>
    </lineage>
</organism>
<dbReference type="InterPro" id="IPR024983">
    <property type="entry name" value="CHAT_dom"/>
</dbReference>
<sequence>MLIADPFALLLAMSAMSAADLDALIDGLRRPELRPTPAHDLARASALGARYAHDNDPETLDAALRTYEKCSYRGRVRGIVGRDLALRYVMSAMAGRQIDENRARALIEDAGDDPAMPGSAAVLTIMTDMLAALGDDLGFDREEALRRLDEASSSVPPESPLARIAANARVALAIRQGTMIGSYAASADAVELAREMLTREDLSDEERTLAKTLLTGAEGMAAAQHGELDSAMSSVDTLTDMVDGLPAGHPAALAARTQLAALHRTDATDAEDPGLSPAERAWRLMTAGHNVVQAALKKQDTAELSRGMALLRRAERAAPDGYEHRVLLLTVLGSALVASCQWGGGRPALDEALRRLTAAQEEARHPGHPMWATSAQVLGLAYRADGRAARGRECGRRSMRGHAWSVLLQAGTADAVAAARSAANDARQVARWFLADGEPAGAAAVLDAGRCLMLYATTVTMDVPARLTGLGRDDLLARWRNNPNDPDLRYEVLTVLTGADVSEAAVPEILDPPGADEIGRALTAVRADVLVYLIPKDDEGPGGALLVPSDALSGVRPAFLPLPRLATTEPVTRHVEALGTRDAGEADRKPGSPIDEVCDWAWPAVVGPLLDTLDRWPIGRAPRLVLVPMGDLAAVPWHAARDRDGTRAVEIATFSYAPSARLLCQNSERPPVDPAAPALMIADPEGNLPDARAEADAIRAAFLSSAALRHGAEATPETVRDWLLAGGGAVLHLACHGAVRPGVDGSYLRLADSRRLTAHEILRTRRTTAIGLVALAACTTGVPSGAYDEAFSLATAFLTAGARSVFGSLWPVPSEATSLLMFMAHHYLWAEHKRPMDALNHAQRWMLNPDRETPPTMPPRLRALVPSLTGDVTAWAGFTHQGW</sequence>
<reference evidence="3 4" key="1">
    <citation type="submission" date="2024-10" db="EMBL/GenBank/DDBJ databases">
        <title>The Natural Products Discovery Center: Release of the First 8490 Sequenced Strains for Exploring Actinobacteria Biosynthetic Diversity.</title>
        <authorList>
            <person name="Kalkreuter E."/>
            <person name="Kautsar S.A."/>
            <person name="Yang D."/>
            <person name="Bader C.D."/>
            <person name="Teijaro C.N."/>
            <person name="Fluegel L."/>
            <person name="Davis C.M."/>
            <person name="Simpson J.R."/>
            <person name="Lauterbach L."/>
            <person name="Steele A.D."/>
            <person name="Gui C."/>
            <person name="Meng S."/>
            <person name="Li G."/>
            <person name="Viehrig K."/>
            <person name="Ye F."/>
            <person name="Su P."/>
            <person name="Kiefer A.F."/>
            <person name="Nichols A."/>
            <person name="Cepeda A.J."/>
            <person name="Yan W."/>
            <person name="Fan B."/>
            <person name="Jiang Y."/>
            <person name="Adhikari A."/>
            <person name="Zheng C.-J."/>
            <person name="Schuster L."/>
            <person name="Cowan T.M."/>
            <person name="Smanski M.J."/>
            <person name="Chevrette M.G."/>
            <person name="De Carvalho L.P.S."/>
            <person name="Shen B."/>
        </authorList>
    </citation>
    <scope>NUCLEOTIDE SEQUENCE [LARGE SCALE GENOMIC DNA]</scope>
    <source>
        <strain evidence="3 4">NPDC000087</strain>
    </source>
</reference>
<feature type="domain" description="CHAT" evidence="2">
    <location>
        <begin position="598"/>
        <end position="882"/>
    </location>
</feature>
<gene>
    <name evidence="3" type="ORF">ACFY35_10850</name>
</gene>
<evidence type="ECO:0000256" key="1">
    <source>
        <dbReference type="SAM" id="SignalP"/>
    </source>
</evidence>
<dbReference type="Pfam" id="PF12770">
    <property type="entry name" value="CHAT"/>
    <property type="match status" value="1"/>
</dbReference>